<evidence type="ECO:0000259" key="1">
    <source>
        <dbReference type="Pfam" id="PF01464"/>
    </source>
</evidence>
<dbReference type="EMBL" id="FORG01000033">
    <property type="protein sequence ID" value="SFK16765.1"/>
    <property type="molecule type" value="Genomic_DNA"/>
</dbReference>
<reference evidence="3" key="1">
    <citation type="submission" date="2016-10" db="EMBL/GenBank/DDBJ databases">
        <authorList>
            <person name="de Groot N.N."/>
        </authorList>
    </citation>
    <scope>NUCLEOTIDE SEQUENCE [LARGE SCALE GENOMIC DNA]</scope>
    <source>
        <strain evidence="3">DSM 17908</strain>
    </source>
</reference>
<sequence>MIKETLLSLALQCAPSVHTDTVIDIAKTESGFNPFAIAEIVTKDKIISHLPKSKNEALEIIERLETNNGRFSVGLMQIYSGNFKGYNVTAEEMLNPCSNLKIAEKILVDCFQRGGNLKNALSCYYSGNFETGHKKETAFNNTSYIERIGGQPIERTKTTVVVPSTKTIKQANTTQGNGNKTSLRHTSSIIYPEYIIRGQVTMHLQKVNDEQ</sequence>
<reference evidence="2 5" key="3">
    <citation type="journal article" date="2017" name="Nat. Microbiol.">
        <title>Natural product diversity associated with the nematode symbionts Photorhabdus and Xenorhabdus.</title>
        <authorList>
            <person name="Tobias N.J."/>
            <person name="Wolff H."/>
            <person name="Djahanschiri B."/>
            <person name="Grundmann F."/>
            <person name="Kronenwerth M."/>
            <person name="Shi Y.M."/>
            <person name="Simonyi S."/>
            <person name="Grun P."/>
            <person name="Shapiro-Ilan D."/>
            <person name="Pidot S.J."/>
            <person name="Stinear T.P."/>
            <person name="Ebersberger I."/>
            <person name="Bode H.B."/>
        </authorList>
    </citation>
    <scope>NUCLEOTIDE SEQUENCE [LARGE SCALE GENOMIC DNA]</scope>
    <source>
        <strain evidence="2 5">DSM 17908</strain>
    </source>
</reference>
<dbReference type="STRING" id="351675.SAMN05421680_13329"/>
<evidence type="ECO:0000313" key="4">
    <source>
        <dbReference type="Proteomes" id="UP000198919"/>
    </source>
</evidence>
<evidence type="ECO:0000313" key="3">
    <source>
        <dbReference type="EMBL" id="SFK16765.1"/>
    </source>
</evidence>
<feature type="domain" description="Transglycosylase SLT" evidence="1">
    <location>
        <begin position="12"/>
        <end position="139"/>
    </location>
</feature>
<dbReference type="InterPro" id="IPR008258">
    <property type="entry name" value="Transglycosylase_SLT_dom_1"/>
</dbReference>
<dbReference type="OrthoDB" id="8565485at2"/>
<dbReference type="SUPFAM" id="SSF53955">
    <property type="entry name" value="Lysozyme-like"/>
    <property type="match status" value="1"/>
</dbReference>
<dbReference type="InterPro" id="IPR023346">
    <property type="entry name" value="Lysozyme-like_dom_sf"/>
</dbReference>
<organism evidence="3 4">
    <name type="scientific">Xenorhabdus mauleonii</name>
    <dbReference type="NCBI Taxonomy" id="351675"/>
    <lineage>
        <taxon>Bacteria</taxon>
        <taxon>Pseudomonadati</taxon>
        <taxon>Pseudomonadota</taxon>
        <taxon>Gammaproteobacteria</taxon>
        <taxon>Enterobacterales</taxon>
        <taxon>Morganellaceae</taxon>
        <taxon>Xenorhabdus</taxon>
    </lineage>
</organism>
<dbReference type="AlphaFoldDB" id="A0A1I3XB28"/>
<dbReference type="EMBL" id="NITY01000027">
    <property type="protein sequence ID" value="PHM36545.1"/>
    <property type="molecule type" value="Genomic_DNA"/>
</dbReference>
<reference evidence="4" key="2">
    <citation type="submission" date="2016-10" db="EMBL/GenBank/DDBJ databases">
        <authorList>
            <person name="Varghese N."/>
            <person name="Submissions S."/>
        </authorList>
    </citation>
    <scope>NUCLEOTIDE SEQUENCE [LARGE SCALE GENOMIC DNA]</scope>
    <source>
        <strain evidence="4">DSM 17908</strain>
    </source>
</reference>
<dbReference type="Proteomes" id="UP000198919">
    <property type="component" value="Unassembled WGS sequence"/>
</dbReference>
<proteinExistence type="predicted"/>
<dbReference type="Gene3D" id="1.10.530.10">
    <property type="match status" value="1"/>
</dbReference>
<keyword evidence="5" id="KW-1185">Reference proteome</keyword>
<dbReference type="CDD" id="cd16892">
    <property type="entry name" value="LT_VirB1-like"/>
    <property type="match status" value="1"/>
</dbReference>
<dbReference type="Pfam" id="PF01464">
    <property type="entry name" value="SLT"/>
    <property type="match status" value="1"/>
</dbReference>
<name>A0A1I3XB28_9GAMM</name>
<dbReference type="RefSeq" id="WP_092514118.1">
    <property type="nucleotide sequence ID" value="NZ_CAWNQB010000020.1"/>
</dbReference>
<accession>A0A1I3XB28</accession>
<protein>
    <submittedName>
        <fullName evidence="3">Type IV secretion system protein VirB1</fullName>
    </submittedName>
</protein>
<dbReference type="Proteomes" id="UP000224607">
    <property type="component" value="Unassembled WGS sequence"/>
</dbReference>
<gene>
    <name evidence="3" type="ORF">SAMN05421680_13329</name>
    <name evidence="2" type="ORF">Xmau_04215</name>
</gene>
<evidence type="ECO:0000313" key="2">
    <source>
        <dbReference type="EMBL" id="PHM36545.1"/>
    </source>
</evidence>
<evidence type="ECO:0000313" key="5">
    <source>
        <dbReference type="Proteomes" id="UP000224607"/>
    </source>
</evidence>